<evidence type="ECO:0000313" key="3">
    <source>
        <dbReference type="Proteomes" id="UP001194696"/>
    </source>
</evidence>
<comment type="caution">
    <text evidence="2">The sequence shown here is derived from an EMBL/GenBank/DDBJ whole genome shotgun (WGS) entry which is preliminary data.</text>
</comment>
<accession>A0ABQ7JZZ7</accession>
<protein>
    <submittedName>
        <fullName evidence="2">Uncharacterized protein</fullName>
    </submittedName>
</protein>
<organism evidence="2 3">
    <name type="scientific">Linnemannia gamsii</name>
    <dbReference type="NCBI Taxonomy" id="64522"/>
    <lineage>
        <taxon>Eukaryota</taxon>
        <taxon>Fungi</taxon>
        <taxon>Fungi incertae sedis</taxon>
        <taxon>Mucoromycota</taxon>
        <taxon>Mortierellomycotina</taxon>
        <taxon>Mortierellomycetes</taxon>
        <taxon>Mortierellales</taxon>
        <taxon>Mortierellaceae</taxon>
        <taxon>Linnemannia</taxon>
    </lineage>
</organism>
<keyword evidence="3" id="KW-1185">Reference proteome</keyword>
<name>A0ABQ7JZZ7_9FUNG</name>
<dbReference type="EMBL" id="JAAAIM010000441">
    <property type="protein sequence ID" value="KAG0288009.1"/>
    <property type="molecule type" value="Genomic_DNA"/>
</dbReference>
<proteinExistence type="predicted"/>
<feature type="region of interest" description="Disordered" evidence="1">
    <location>
        <begin position="49"/>
        <end position="78"/>
    </location>
</feature>
<evidence type="ECO:0000313" key="2">
    <source>
        <dbReference type="EMBL" id="KAG0288009.1"/>
    </source>
</evidence>
<reference evidence="2 3" key="1">
    <citation type="journal article" date="2020" name="Fungal Divers.">
        <title>Resolving the Mortierellaceae phylogeny through synthesis of multi-gene phylogenetics and phylogenomics.</title>
        <authorList>
            <person name="Vandepol N."/>
            <person name="Liber J."/>
            <person name="Desiro A."/>
            <person name="Na H."/>
            <person name="Kennedy M."/>
            <person name="Barry K."/>
            <person name="Grigoriev I.V."/>
            <person name="Miller A.N."/>
            <person name="O'Donnell K."/>
            <person name="Stajich J.E."/>
            <person name="Bonito G."/>
        </authorList>
    </citation>
    <scope>NUCLEOTIDE SEQUENCE [LARGE SCALE GENOMIC DNA]</scope>
    <source>
        <strain evidence="2 3">AD045</strain>
    </source>
</reference>
<sequence>MLGCLGHLRIQGRIAWGGRINMGSLKFDNFLYRSDSTLNVENLNSEKLNSENLNRNAENPKRGCYGDFEQDPSCGSES</sequence>
<gene>
    <name evidence="2" type="ORF">BGZ96_008153</name>
</gene>
<dbReference type="Proteomes" id="UP001194696">
    <property type="component" value="Unassembled WGS sequence"/>
</dbReference>
<evidence type="ECO:0000256" key="1">
    <source>
        <dbReference type="SAM" id="MobiDB-lite"/>
    </source>
</evidence>